<evidence type="ECO:0000256" key="1">
    <source>
        <dbReference type="SAM" id="Phobius"/>
    </source>
</evidence>
<feature type="transmembrane region" description="Helical" evidence="1">
    <location>
        <begin position="39"/>
        <end position="60"/>
    </location>
</feature>
<dbReference type="EMBL" id="JOJP01000001">
    <property type="protein sequence ID" value="KEI70321.1"/>
    <property type="molecule type" value="Genomic_DNA"/>
</dbReference>
<evidence type="ECO:0000313" key="3">
    <source>
        <dbReference type="Proteomes" id="UP000027997"/>
    </source>
</evidence>
<feature type="transmembrane region" description="Helical" evidence="1">
    <location>
        <begin position="81"/>
        <end position="103"/>
    </location>
</feature>
<comment type="caution">
    <text evidence="2">The sequence shown here is derived from an EMBL/GenBank/DDBJ whole genome shotgun (WGS) entry which is preliminary data.</text>
</comment>
<dbReference type="RefSeq" id="WP_020581128.1">
    <property type="nucleotide sequence ID" value="NZ_JOJP01000001.1"/>
</dbReference>
<gene>
    <name evidence="2" type="ORF">GV64_05865</name>
</gene>
<accession>A0A081K845</accession>
<dbReference type="AlphaFoldDB" id="A0A081K845"/>
<protein>
    <submittedName>
        <fullName evidence="2">Uncharacterized protein</fullName>
    </submittedName>
</protein>
<dbReference type="Proteomes" id="UP000027997">
    <property type="component" value="Unassembled WGS sequence"/>
</dbReference>
<keyword evidence="3" id="KW-1185">Reference proteome</keyword>
<reference evidence="2 3" key="1">
    <citation type="submission" date="2014-06" db="EMBL/GenBank/DDBJ databases">
        <title>Whole Genome Sequences of Three Symbiotic Endozoicomonas Bacteria.</title>
        <authorList>
            <person name="Neave M.J."/>
            <person name="Apprill A."/>
            <person name="Voolstra C.R."/>
        </authorList>
    </citation>
    <scope>NUCLEOTIDE SEQUENCE [LARGE SCALE GENOMIC DNA]</scope>
    <source>
        <strain evidence="2 3">DSM 22380</strain>
    </source>
</reference>
<feature type="transmembrane region" description="Helical" evidence="1">
    <location>
        <begin position="119"/>
        <end position="142"/>
    </location>
</feature>
<keyword evidence="1" id="KW-1133">Transmembrane helix</keyword>
<organism evidence="2 3">
    <name type="scientific">Endozoicomonas elysicola</name>
    <dbReference type="NCBI Taxonomy" id="305900"/>
    <lineage>
        <taxon>Bacteria</taxon>
        <taxon>Pseudomonadati</taxon>
        <taxon>Pseudomonadota</taxon>
        <taxon>Gammaproteobacteria</taxon>
        <taxon>Oceanospirillales</taxon>
        <taxon>Endozoicomonadaceae</taxon>
        <taxon>Endozoicomonas</taxon>
    </lineage>
</organism>
<sequence length="152" mass="16845">MKKREAVTYLMISTAVAYASWSVVPTMKIAQIQPISSTVATVAGILFGFVMASVTMIASAKGNKLVQNTQKTKYLPKLVKKLHTTMGFLLFVCVIFLICLFIPDQKMVATTGLFSTVKILSVILVFGVFILSFSICQFISVWREFSKFASHM</sequence>
<dbReference type="STRING" id="305900.GV64_05865"/>
<keyword evidence="1" id="KW-0812">Transmembrane</keyword>
<keyword evidence="1" id="KW-0472">Membrane</keyword>
<proteinExistence type="predicted"/>
<name>A0A081K845_9GAMM</name>
<feature type="transmembrane region" description="Helical" evidence="1">
    <location>
        <begin position="7"/>
        <end position="27"/>
    </location>
</feature>
<evidence type="ECO:0000313" key="2">
    <source>
        <dbReference type="EMBL" id="KEI70321.1"/>
    </source>
</evidence>